<proteinExistence type="predicted"/>
<dbReference type="EMBL" id="JARKIE010000131">
    <property type="protein sequence ID" value="KAJ7678803.1"/>
    <property type="molecule type" value="Genomic_DNA"/>
</dbReference>
<dbReference type="Proteomes" id="UP001221757">
    <property type="component" value="Unassembled WGS sequence"/>
</dbReference>
<keyword evidence="2" id="KW-1185">Reference proteome</keyword>
<dbReference type="AlphaFoldDB" id="A0AAD7G8V2"/>
<protein>
    <submittedName>
        <fullName evidence="1">Uncharacterized protein</fullName>
    </submittedName>
</protein>
<comment type="caution">
    <text evidence="1">The sequence shown here is derived from an EMBL/GenBank/DDBJ whole genome shotgun (WGS) entry which is preliminary data.</text>
</comment>
<organism evidence="1 2">
    <name type="scientific">Mycena rosella</name>
    <name type="common">Pink bonnet</name>
    <name type="synonym">Agaricus rosellus</name>
    <dbReference type="NCBI Taxonomy" id="1033263"/>
    <lineage>
        <taxon>Eukaryota</taxon>
        <taxon>Fungi</taxon>
        <taxon>Dikarya</taxon>
        <taxon>Basidiomycota</taxon>
        <taxon>Agaricomycotina</taxon>
        <taxon>Agaricomycetes</taxon>
        <taxon>Agaricomycetidae</taxon>
        <taxon>Agaricales</taxon>
        <taxon>Marasmiineae</taxon>
        <taxon>Mycenaceae</taxon>
        <taxon>Mycena</taxon>
    </lineage>
</organism>
<reference evidence="1" key="1">
    <citation type="submission" date="2023-03" db="EMBL/GenBank/DDBJ databases">
        <title>Massive genome expansion in bonnet fungi (Mycena s.s.) driven by repeated elements and novel gene families across ecological guilds.</title>
        <authorList>
            <consortium name="Lawrence Berkeley National Laboratory"/>
            <person name="Harder C.B."/>
            <person name="Miyauchi S."/>
            <person name="Viragh M."/>
            <person name="Kuo A."/>
            <person name="Thoen E."/>
            <person name="Andreopoulos B."/>
            <person name="Lu D."/>
            <person name="Skrede I."/>
            <person name="Drula E."/>
            <person name="Henrissat B."/>
            <person name="Morin E."/>
            <person name="Kohler A."/>
            <person name="Barry K."/>
            <person name="LaButti K."/>
            <person name="Morin E."/>
            <person name="Salamov A."/>
            <person name="Lipzen A."/>
            <person name="Mereny Z."/>
            <person name="Hegedus B."/>
            <person name="Baldrian P."/>
            <person name="Stursova M."/>
            <person name="Weitz H."/>
            <person name="Taylor A."/>
            <person name="Grigoriev I.V."/>
            <person name="Nagy L.G."/>
            <person name="Martin F."/>
            <person name="Kauserud H."/>
        </authorList>
    </citation>
    <scope>NUCLEOTIDE SEQUENCE</scope>
    <source>
        <strain evidence="1">CBHHK067</strain>
    </source>
</reference>
<name>A0AAD7G8V2_MYCRO</name>
<accession>A0AAD7G8V2</accession>
<gene>
    <name evidence="1" type="ORF">B0H17DRAFT_1139201</name>
</gene>
<evidence type="ECO:0000313" key="1">
    <source>
        <dbReference type="EMBL" id="KAJ7678803.1"/>
    </source>
</evidence>
<evidence type="ECO:0000313" key="2">
    <source>
        <dbReference type="Proteomes" id="UP001221757"/>
    </source>
</evidence>
<sequence length="204" mass="22606">MQFSIFCLRTKPSSSLKLKPPASEPSAHKLRLPRNLIWGATTRWDTGGRTAHWHADSRRSTVDFPTHAAINNYPPASYADLGYSNCERRSSFFEGPQPGCLYSLCRLPALIPINSLVQALSSRSPQNFPAIQISHLLGWVSARPIYKVSSSCAYDSGENVKMGQICPSVTDIQEERIGGKHWREGIENISGEIATGSRMASSWR</sequence>